<evidence type="ECO:0000256" key="2">
    <source>
        <dbReference type="ARBA" id="ARBA00011900"/>
    </source>
</evidence>
<dbReference type="EC" id="2.1.1.72" evidence="2"/>
<organism evidence="11 12">
    <name type="scientific">Enorma shizhengliae</name>
    <dbReference type="NCBI Taxonomy" id="2606615"/>
    <lineage>
        <taxon>Bacteria</taxon>
        <taxon>Bacillati</taxon>
        <taxon>Actinomycetota</taxon>
        <taxon>Coriobacteriia</taxon>
        <taxon>Coriobacteriales</taxon>
        <taxon>Coriobacteriaceae</taxon>
        <taxon>Enorma</taxon>
    </lineage>
</organism>
<dbReference type="InterPro" id="IPR003356">
    <property type="entry name" value="DNA_methylase_A-5"/>
</dbReference>
<comment type="caution">
    <text evidence="11">The sequence shown here is derived from an EMBL/GenBank/DDBJ whole genome shotgun (WGS) entry which is preliminary data.</text>
</comment>
<dbReference type="Pfam" id="PF12161">
    <property type="entry name" value="HsdM_N"/>
    <property type="match status" value="1"/>
</dbReference>
<keyword evidence="12" id="KW-1185">Reference proteome</keyword>
<keyword evidence="8" id="KW-0812">Transmembrane</keyword>
<protein>
    <recommendedName>
        <fullName evidence="2">site-specific DNA-methyltransferase (adenine-specific)</fullName>
        <ecNumber evidence="2">2.1.1.72</ecNumber>
    </recommendedName>
</protein>
<dbReference type="Pfam" id="PF02384">
    <property type="entry name" value="N6_Mtase"/>
    <property type="match status" value="1"/>
</dbReference>
<evidence type="ECO:0000259" key="10">
    <source>
        <dbReference type="Pfam" id="PF12161"/>
    </source>
</evidence>
<evidence type="ECO:0000256" key="5">
    <source>
        <dbReference type="ARBA" id="ARBA00022691"/>
    </source>
</evidence>
<dbReference type="GO" id="GO:0003677">
    <property type="term" value="F:DNA binding"/>
    <property type="evidence" value="ECO:0007669"/>
    <property type="project" value="InterPro"/>
</dbReference>
<evidence type="ECO:0000313" key="12">
    <source>
        <dbReference type="Proteomes" id="UP000470010"/>
    </source>
</evidence>
<sequence>MAQDTREIQRAELFKTIWGIADEVRGAVDGWDFKAYILCFLFYRFISEDIAEFIDEGEREAGDESFSYAELSDEDAEAAREDVTKEKGFFILPSQLFQNIAIAPDKDPELNVHIKEIFNSIEASSVGTASEDSFKGLFDDVDVTSNRLGADLTERNARLAKIIEGIRNLDFGSVRDAHIDLFGDAYEYLMNMYASGAGKSGGEFFTPQEVSELLARIVIGDRTSLSKVYDPACGSGSLLLKFAKFLGSENVRVGFFGQEINPTTYNLCRMNMFLHHINFDRFNIARGDTLINPYHWDDEPFDAIVSNPPYSTKWVGDEDPTLINDPRFSPAGVLAPKSKADLAFTMHMLSWLSASGKAAIVEFPGVLYRGGAEQKIRKYLVDSNFVEAVIQLPANLFFGVTIAVCVIVLSKSKQDDRVLFVDASEEFIHVGNKNKLSPENIQRIYETVHGRSEEEHFAKLVGIDEIGGENAYSLSVGTYVEKRDTREKIDIDELNKRIADIVAREQELREQIDAIVADLEA</sequence>
<keyword evidence="8" id="KW-1133">Transmembrane helix</keyword>
<evidence type="ECO:0000313" key="11">
    <source>
        <dbReference type="EMBL" id="MRX80798.1"/>
    </source>
</evidence>
<keyword evidence="5" id="KW-0949">S-adenosyl-L-methionine</keyword>
<dbReference type="PRINTS" id="PR00507">
    <property type="entry name" value="N12N6MTFRASE"/>
</dbReference>
<dbReference type="GO" id="GO:0008170">
    <property type="term" value="F:N-methyltransferase activity"/>
    <property type="evidence" value="ECO:0007669"/>
    <property type="project" value="InterPro"/>
</dbReference>
<dbReference type="InterPro" id="IPR004546">
    <property type="entry name" value="Restrct_endonuc_T1M"/>
</dbReference>
<dbReference type="InterPro" id="IPR051537">
    <property type="entry name" value="DNA_Adenine_Mtase"/>
</dbReference>
<keyword evidence="8" id="KW-0472">Membrane</keyword>
<name>A0A7K0GAD5_9ACTN</name>
<dbReference type="AlphaFoldDB" id="A0A7K0GAD5"/>
<proteinExistence type="inferred from homology"/>
<feature type="domain" description="N6 adenine-specific DNA methyltransferase N-terminal" evidence="10">
    <location>
        <begin position="15"/>
        <end position="165"/>
    </location>
</feature>
<keyword evidence="6" id="KW-0680">Restriction system</keyword>
<dbReference type="CDD" id="cd02440">
    <property type="entry name" value="AdoMet_MTases"/>
    <property type="match status" value="1"/>
</dbReference>
<dbReference type="GO" id="GO:0009307">
    <property type="term" value="P:DNA restriction-modification system"/>
    <property type="evidence" value="ECO:0007669"/>
    <property type="project" value="UniProtKB-KW"/>
</dbReference>
<evidence type="ECO:0000256" key="3">
    <source>
        <dbReference type="ARBA" id="ARBA00022603"/>
    </source>
</evidence>
<evidence type="ECO:0000256" key="1">
    <source>
        <dbReference type="ARBA" id="ARBA00006594"/>
    </source>
</evidence>
<dbReference type="EMBL" id="VTFZ01000014">
    <property type="protein sequence ID" value="MRX80798.1"/>
    <property type="molecule type" value="Genomic_DNA"/>
</dbReference>
<dbReference type="GO" id="GO:0009007">
    <property type="term" value="F:site-specific DNA-methyltransferase (adenine-specific) activity"/>
    <property type="evidence" value="ECO:0007669"/>
    <property type="project" value="UniProtKB-EC"/>
</dbReference>
<evidence type="ECO:0000256" key="4">
    <source>
        <dbReference type="ARBA" id="ARBA00022679"/>
    </source>
</evidence>
<dbReference type="Gene3D" id="3.40.50.150">
    <property type="entry name" value="Vaccinia Virus protein VP39"/>
    <property type="match status" value="1"/>
</dbReference>
<dbReference type="PANTHER" id="PTHR42933:SF1">
    <property type="entry name" value="SITE-SPECIFIC DNA-METHYLTRANSFERASE (ADENINE-SPECIFIC)"/>
    <property type="match status" value="1"/>
</dbReference>
<gene>
    <name evidence="11" type="ORF">GJE22_09410</name>
</gene>
<dbReference type="RefSeq" id="WP_144688839.1">
    <property type="nucleotide sequence ID" value="NZ_VLLQ01000013.1"/>
</dbReference>
<reference evidence="12" key="1">
    <citation type="submission" date="2019-08" db="EMBL/GenBank/DDBJ databases">
        <title>Arthrobacter sp. nov., isolated from plateau pika and Tibetan wild ass.</title>
        <authorList>
            <person name="Ge Y."/>
        </authorList>
    </citation>
    <scope>NUCLEOTIDE SEQUENCE [LARGE SCALE GENOMIC DNA]</scope>
    <source>
        <strain evidence="12">HF-1365</strain>
    </source>
</reference>
<dbReference type="InterPro" id="IPR038333">
    <property type="entry name" value="T1MK-like_N_sf"/>
</dbReference>
<evidence type="ECO:0000256" key="7">
    <source>
        <dbReference type="ARBA" id="ARBA00047942"/>
    </source>
</evidence>
<accession>A0A7K0GAD5</accession>
<evidence type="ECO:0000256" key="6">
    <source>
        <dbReference type="ARBA" id="ARBA00022747"/>
    </source>
</evidence>
<dbReference type="NCBIfam" id="TIGR00497">
    <property type="entry name" value="hsdM"/>
    <property type="match status" value="1"/>
</dbReference>
<feature type="domain" description="DNA methylase adenine-specific" evidence="9">
    <location>
        <begin position="179"/>
        <end position="487"/>
    </location>
</feature>
<dbReference type="InterPro" id="IPR002052">
    <property type="entry name" value="DNA_methylase_N6_adenine_CS"/>
</dbReference>
<dbReference type="InterPro" id="IPR029063">
    <property type="entry name" value="SAM-dependent_MTases_sf"/>
</dbReference>
<evidence type="ECO:0000259" key="9">
    <source>
        <dbReference type="Pfam" id="PF02384"/>
    </source>
</evidence>
<dbReference type="InterPro" id="IPR022749">
    <property type="entry name" value="D12N6_MeTrfase_N"/>
</dbReference>
<comment type="catalytic activity">
    <reaction evidence="7">
        <text>a 2'-deoxyadenosine in DNA + S-adenosyl-L-methionine = an N(6)-methyl-2'-deoxyadenosine in DNA + S-adenosyl-L-homocysteine + H(+)</text>
        <dbReference type="Rhea" id="RHEA:15197"/>
        <dbReference type="Rhea" id="RHEA-COMP:12418"/>
        <dbReference type="Rhea" id="RHEA-COMP:12419"/>
        <dbReference type="ChEBI" id="CHEBI:15378"/>
        <dbReference type="ChEBI" id="CHEBI:57856"/>
        <dbReference type="ChEBI" id="CHEBI:59789"/>
        <dbReference type="ChEBI" id="CHEBI:90615"/>
        <dbReference type="ChEBI" id="CHEBI:90616"/>
        <dbReference type="EC" id="2.1.1.72"/>
    </reaction>
</comment>
<feature type="transmembrane region" description="Helical" evidence="8">
    <location>
        <begin position="388"/>
        <end position="409"/>
    </location>
</feature>
<comment type="similarity">
    <text evidence="1">Belongs to the N(4)/N(6)-methyltransferase family.</text>
</comment>
<dbReference type="Gene3D" id="1.20.1260.30">
    <property type="match status" value="1"/>
</dbReference>
<dbReference type="Proteomes" id="UP000470010">
    <property type="component" value="Unassembled WGS sequence"/>
</dbReference>
<dbReference type="SUPFAM" id="SSF53335">
    <property type="entry name" value="S-adenosyl-L-methionine-dependent methyltransferases"/>
    <property type="match status" value="1"/>
</dbReference>
<keyword evidence="3 11" id="KW-0489">Methyltransferase</keyword>
<dbReference type="GO" id="GO:0032259">
    <property type="term" value="P:methylation"/>
    <property type="evidence" value="ECO:0007669"/>
    <property type="project" value="UniProtKB-KW"/>
</dbReference>
<dbReference type="PROSITE" id="PS00092">
    <property type="entry name" value="N6_MTASE"/>
    <property type="match status" value="1"/>
</dbReference>
<keyword evidence="4 11" id="KW-0808">Transferase</keyword>
<dbReference type="PANTHER" id="PTHR42933">
    <property type="entry name" value="SLR6095 PROTEIN"/>
    <property type="match status" value="1"/>
</dbReference>
<evidence type="ECO:0000256" key="8">
    <source>
        <dbReference type="SAM" id="Phobius"/>
    </source>
</evidence>